<dbReference type="GO" id="GO:0016020">
    <property type="term" value="C:membrane"/>
    <property type="evidence" value="ECO:0007669"/>
    <property type="project" value="UniProtKB-SubCell"/>
</dbReference>
<keyword evidence="4 5" id="KW-0472">Membrane</keyword>
<reference evidence="6 7" key="1">
    <citation type="submission" date="2018-01" db="EMBL/GenBank/DDBJ databases">
        <title>Comparison of the Chinese Bamboo Partridge and Red Junglefowl genome sequences highlights the importance of demography in genome evolution.</title>
        <authorList>
            <person name="Tiley G.P."/>
            <person name="Kimball R.T."/>
            <person name="Braun E.L."/>
            <person name="Burleigh J.G."/>
        </authorList>
    </citation>
    <scope>NUCLEOTIDE SEQUENCE [LARGE SCALE GENOMIC DNA]</scope>
    <source>
        <strain evidence="6">RTK389</strain>
        <tissue evidence="6">Blood</tissue>
    </source>
</reference>
<evidence type="ECO:0000313" key="7">
    <source>
        <dbReference type="Proteomes" id="UP000237246"/>
    </source>
</evidence>
<dbReference type="AlphaFoldDB" id="A0A2P4S4A3"/>
<evidence type="ECO:0000256" key="4">
    <source>
        <dbReference type="ARBA" id="ARBA00023136"/>
    </source>
</evidence>
<keyword evidence="2 5" id="KW-0812">Transmembrane</keyword>
<dbReference type="OrthoDB" id="347083at2759"/>
<keyword evidence="7" id="KW-1185">Reference proteome</keyword>
<dbReference type="Proteomes" id="UP000237246">
    <property type="component" value="Unassembled WGS sequence"/>
</dbReference>
<evidence type="ECO:0000256" key="3">
    <source>
        <dbReference type="ARBA" id="ARBA00022989"/>
    </source>
</evidence>
<dbReference type="GO" id="GO:0004930">
    <property type="term" value="F:G protein-coupled receptor activity"/>
    <property type="evidence" value="ECO:0007669"/>
    <property type="project" value="InterPro"/>
</dbReference>
<sequence>GVFFLVLAARASCATPQGFEKKGTSSGLQTALVVLVLPSLAWLLALLAVNSDAILFHYLFAISNCLQGAPEWGPSPTLSPLPPQGPLFFLVCVVLSREVRHCLRSACARAHSPDPALATKSTLTTAYSCDTTYVAGRLYQAPCGDSTGSLHSVAKSQHSYIPFVRRCGVGARWG</sequence>
<feature type="non-terminal residue" evidence="6">
    <location>
        <position position="174"/>
    </location>
</feature>
<evidence type="ECO:0000256" key="5">
    <source>
        <dbReference type="SAM" id="Phobius"/>
    </source>
</evidence>
<organism evidence="6 7">
    <name type="scientific">Bambusicola thoracicus</name>
    <name type="common">Chinese bamboo-partridge</name>
    <name type="synonym">Perdix thoracica</name>
    <dbReference type="NCBI Taxonomy" id="9083"/>
    <lineage>
        <taxon>Eukaryota</taxon>
        <taxon>Metazoa</taxon>
        <taxon>Chordata</taxon>
        <taxon>Craniata</taxon>
        <taxon>Vertebrata</taxon>
        <taxon>Euteleostomi</taxon>
        <taxon>Archelosauria</taxon>
        <taxon>Archosauria</taxon>
        <taxon>Dinosauria</taxon>
        <taxon>Saurischia</taxon>
        <taxon>Theropoda</taxon>
        <taxon>Coelurosauria</taxon>
        <taxon>Aves</taxon>
        <taxon>Neognathae</taxon>
        <taxon>Galloanserae</taxon>
        <taxon>Galliformes</taxon>
        <taxon>Phasianidae</taxon>
        <taxon>Perdicinae</taxon>
        <taxon>Bambusicola</taxon>
    </lineage>
</organism>
<feature type="transmembrane region" description="Helical" evidence="5">
    <location>
        <begin position="29"/>
        <end position="49"/>
    </location>
</feature>
<gene>
    <name evidence="6" type="ORF">CIB84_017321</name>
</gene>
<comment type="caution">
    <text evidence="6">The sequence shown here is derived from an EMBL/GenBank/DDBJ whole genome shotgun (WGS) entry which is preliminary data.</text>
</comment>
<evidence type="ECO:0000256" key="2">
    <source>
        <dbReference type="ARBA" id="ARBA00022692"/>
    </source>
</evidence>
<protein>
    <recommendedName>
        <fullName evidence="8">G-protein coupled receptors family 2 profile 2 domain-containing protein</fullName>
    </recommendedName>
</protein>
<dbReference type="EMBL" id="PPHD01113190">
    <property type="protein sequence ID" value="POI18936.1"/>
    <property type="molecule type" value="Genomic_DNA"/>
</dbReference>
<proteinExistence type="predicted"/>
<accession>A0A2P4S4A3</accession>
<evidence type="ECO:0000313" key="6">
    <source>
        <dbReference type="EMBL" id="POI18936.1"/>
    </source>
</evidence>
<dbReference type="Pfam" id="PF00002">
    <property type="entry name" value="7tm_2"/>
    <property type="match status" value="1"/>
</dbReference>
<comment type="subcellular location">
    <subcellularLocation>
        <location evidence="1">Membrane</location>
        <topology evidence="1">Multi-pass membrane protein</topology>
    </subcellularLocation>
</comment>
<evidence type="ECO:0008006" key="8">
    <source>
        <dbReference type="Google" id="ProtNLM"/>
    </source>
</evidence>
<keyword evidence="3 5" id="KW-1133">Transmembrane helix</keyword>
<name>A0A2P4S4A3_BAMTH</name>
<dbReference type="Gene3D" id="1.20.1070.10">
    <property type="entry name" value="Rhodopsin 7-helix transmembrane proteins"/>
    <property type="match status" value="1"/>
</dbReference>
<evidence type="ECO:0000256" key="1">
    <source>
        <dbReference type="ARBA" id="ARBA00004141"/>
    </source>
</evidence>
<dbReference type="InterPro" id="IPR000832">
    <property type="entry name" value="GPCR_2_secretin-like"/>
</dbReference>
<feature type="non-terminal residue" evidence="6">
    <location>
        <position position="1"/>
    </location>
</feature>